<dbReference type="Proteomes" id="UP000596742">
    <property type="component" value="Unassembled WGS sequence"/>
</dbReference>
<gene>
    <name evidence="1" type="ORF">MGAL_10B073767</name>
</gene>
<sequence>MSLRVVRVRIHEVIRRAGTCRIIFLHSEVIGGLEYKVCGADIQKMKSDTVKM</sequence>
<evidence type="ECO:0000313" key="1">
    <source>
        <dbReference type="EMBL" id="VDI09018.1"/>
    </source>
</evidence>
<proteinExistence type="predicted"/>
<comment type="caution">
    <text evidence="1">The sequence shown here is derived from an EMBL/GenBank/DDBJ whole genome shotgun (WGS) entry which is preliminary data.</text>
</comment>
<protein>
    <submittedName>
        <fullName evidence="1">Uncharacterized protein</fullName>
    </submittedName>
</protein>
<reference evidence="1" key="1">
    <citation type="submission" date="2018-11" db="EMBL/GenBank/DDBJ databases">
        <authorList>
            <person name="Alioto T."/>
            <person name="Alioto T."/>
        </authorList>
    </citation>
    <scope>NUCLEOTIDE SEQUENCE</scope>
</reference>
<accession>A0A8B6CQV3</accession>
<name>A0A8B6CQV3_MYTGA</name>
<dbReference type="EMBL" id="UYJE01002246">
    <property type="protein sequence ID" value="VDI09018.1"/>
    <property type="molecule type" value="Genomic_DNA"/>
</dbReference>
<keyword evidence="2" id="KW-1185">Reference proteome</keyword>
<evidence type="ECO:0000313" key="2">
    <source>
        <dbReference type="Proteomes" id="UP000596742"/>
    </source>
</evidence>
<dbReference type="AlphaFoldDB" id="A0A8B6CQV3"/>
<organism evidence="1 2">
    <name type="scientific">Mytilus galloprovincialis</name>
    <name type="common">Mediterranean mussel</name>
    <dbReference type="NCBI Taxonomy" id="29158"/>
    <lineage>
        <taxon>Eukaryota</taxon>
        <taxon>Metazoa</taxon>
        <taxon>Spiralia</taxon>
        <taxon>Lophotrochozoa</taxon>
        <taxon>Mollusca</taxon>
        <taxon>Bivalvia</taxon>
        <taxon>Autobranchia</taxon>
        <taxon>Pteriomorphia</taxon>
        <taxon>Mytilida</taxon>
        <taxon>Mytiloidea</taxon>
        <taxon>Mytilidae</taxon>
        <taxon>Mytilinae</taxon>
        <taxon>Mytilus</taxon>
    </lineage>
</organism>